<keyword evidence="3" id="KW-0547">Nucleotide-binding</keyword>
<dbReference type="Pfam" id="PF00179">
    <property type="entry name" value="UQ_con"/>
    <property type="match status" value="1"/>
</dbReference>
<dbReference type="CDD" id="cd23837">
    <property type="entry name" value="UBCc_UBE2O"/>
    <property type="match status" value="1"/>
</dbReference>
<organism evidence="7 8">
    <name type="scientific">Miscanthus lutarioriparius</name>
    <dbReference type="NCBI Taxonomy" id="422564"/>
    <lineage>
        <taxon>Eukaryota</taxon>
        <taxon>Viridiplantae</taxon>
        <taxon>Streptophyta</taxon>
        <taxon>Embryophyta</taxon>
        <taxon>Tracheophyta</taxon>
        <taxon>Spermatophyta</taxon>
        <taxon>Magnoliopsida</taxon>
        <taxon>Liliopsida</taxon>
        <taxon>Poales</taxon>
        <taxon>Poaceae</taxon>
        <taxon>PACMAD clade</taxon>
        <taxon>Panicoideae</taxon>
        <taxon>Andropogonodae</taxon>
        <taxon>Andropogoneae</taxon>
        <taxon>Saccharinae</taxon>
        <taxon>Miscanthus</taxon>
    </lineage>
</organism>
<evidence type="ECO:0000256" key="4">
    <source>
        <dbReference type="ARBA" id="ARBA00022786"/>
    </source>
</evidence>
<keyword evidence="4" id="KW-0833">Ubl conjugation pathway</keyword>
<keyword evidence="5" id="KW-0067">ATP-binding</keyword>
<evidence type="ECO:0000256" key="5">
    <source>
        <dbReference type="ARBA" id="ARBA00022840"/>
    </source>
</evidence>
<accession>A0A811PAX5</accession>
<feature type="domain" description="UBC core" evidence="6">
    <location>
        <begin position="293"/>
        <end position="453"/>
    </location>
</feature>
<evidence type="ECO:0000256" key="3">
    <source>
        <dbReference type="ARBA" id="ARBA00022741"/>
    </source>
</evidence>
<protein>
    <recommendedName>
        <fullName evidence="1">E2 ubiquitin-conjugating enzyme</fullName>
        <ecNumber evidence="1">2.3.2.23</ecNumber>
    </recommendedName>
</protein>
<proteinExistence type="predicted"/>
<reference evidence="7" key="1">
    <citation type="submission" date="2020-10" db="EMBL/GenBank/DDBJ databases">
        <authorList>
            <person name="Han B."/>
            <person name="Lu T."/>
            <person name="Zhao Q."/>
            <person name="Huang X."/>
            <person name="Zhao Y."/>
        </authorList>
    </citation>
    <scope>NUCLEOTIDE SEQUENCE</scope>
</reference>
<evidence type="ECO:0000256" key="2">
    <source>
        <dbReference type="ARBA" id="ARBA00022679"/>
    </source>
</evidence>
<dbReference type="InterPro" id="IPR016135">
    <property type="entry name" value="UBQ-conjugating_enzyme/RWD"/>
</dbReference>
<gene>
    <name evidence="7" type="ORF">NCGR_LOCUS24976</name>
</gene>
<evidence type="ECO:0000256" key="1">
    <source>
        <dbReference type="ARBA" id="ARBA00012486"/>
    </source>
</evidence>
<dbReference type="PANTHER" id="PTHR46116">
    <property type="entry name" value="(E3-INDEPENDENT) E2 UBIQUITIN-CONJUGATING ENZYME"/>
    <property type="match status" value="1"/>
</dbReference>
<dbReference type="AlphaFoldDB" id="A0A811PAX5"/>
<dbReference type="GO" id="GO:0005524">
    <property type="term" value="F:ATP binding"/>
    <property type="evidence" value="ECO:0007669"/>
    <property type="project" value="UniProtKB-KW"/>
</dbReference>
<evidence type="ECO:0000313" key="7">
    <source>
        <dbReference type="EMBL" id="CAD6237463.1"/>
    </source>
</evidence>
<dbReference type="EC" id="2.3.2.23" evidence="1"/>
<dbReference type="FunFam" id="3.10.110.10:FF:000028">
    <property type="entry name" value="Probable ubiquitin-conjugating enzyme E2 23"/>
    <property type="match status" value="1"/>
</dbReference>
<dbReference type="PROSITE" id="PS50127">
    <property type="entry name" value="UBC_2"/>
    <property type="match status" value="1"/>
</dbReference>
<dbReference type="InterPro" id="IPR000608">
    <property type="entry name" value="UBC"/>
</dbReference>
<dbReference type="GO" id="GO:0061631">
    <property type="term" value="F:ubiquitin conjugating enzyme activity"/>
    <property type="evidence" value="ECO:0007669"/>
    <property type="project" value="UniProtKB-EC"/>
</dbReference>
<comment type="caution">
    <text evidence="7">The sequence shown here is derived from an EMBL/GenBank/DDBJ whole genome shotgun (WGS) entry which is preliminary data.</text>
</comment>
<dbReference type="PANTHER" id="PTHR46116:SF20">
    <property type="entry name" value="OS09G0294300 PROTEIN"/>
    <property type="match status" value="1"/>
</dbReference>
<sequence>MAEGSSRGYPSDSGDGWRLVLHEPDVVEVSAETAAQWSSSRRKKLKLPQVIPFDIIELDADDDDPDGVMIIGEKVSNQKKKQALVHMDWPEHTTELQSGMSTNLAGPSVIPVIDAFSWNGLGGHHDNVAGPSAIPATNFYPWDGLGAYHGNNVAGPSAIPATNFYPWDGLGAYYGGALLPPFYSNEFVGAPGEDHSNKYYNYSTSLMESGSSFNSGANNYMDVPPGPGAVLPWGYMPSTEMPHQPSQTKVVNSEIDEKYKTFKQFDTVSDYSDNFYALTGQRNVHAVKKPSKAWVKRIQHDWKVLEKDLPETIYVRVYEDRMDLLRAVIVGPAGTPYHDGLFFFDVYFPSRYPSKPPLVNYRSGGLRLNPNLYECGKVCLSLLNTWSGTGCEMWNPSNSTMLQVLVSIQALVLNSKPYFNEPGYAMHANTSQGEKQSMVYNEETFLLSCRTMLYSLRNPPKHFEDFIVGHFRNYGRKILKGCKSYMAGAQVGCLVGDGVQDVDEGDKSCSNNFKASLKPLFEDLLKEFTNIGVNCDEFRNPGDTKTEEDTILKL</sequence>
<dbReference type="Proteomes" id="UP000604825">
    <property type="component" value="Unassembled WGS sequence"/>
</dbReference>
<dbReference type="Gene3D" id="3.10.110.10">
    <property type="entry name" value="Ubiquitin Conjugating Enzyme"/>
    <property type="match status" value="1"/>
</dbReference>
<keyword evidence="8" id="KW-1185">Reference proteome</keyword>
<dbReference type="EMBL" id="CAJGYO010000006">
    <property type="protein sequence ID" value="CAD6237463.1"/>
    <property type="molecule type" value="Genomic_DNA"/>
</dbReference>
<dbReference type="SMART" id="SM00212">
    <property type="entry name" value="UBCc"/>
    <property type="match status" value="1"/>
</dbReference>
<dbReference type="OrthoDB" id="47801at2759"/>
<evidence type="ECO:0000259" key="6">
    <source>
        <dbReference type="PROSITE" id="PS50127"/>
    </source>
</evidence>
<dbReference type="SUPFAM" id="SSF54495">
    <property type="entry name" value="UBC-like"/>
    <property type="match status" value="1"/>
</dbReference>
<name>A0A811PAX5_9POAL</name>
<evidence type="ECO:0000313" key="8">
    <source>
        <dbReference type="Proteomes" id="UP000604825"/>
    </source>
</evidence>
<keyword evidence="2" id="KW-0808">Transferase</keyword>